<organism evidence="2 3">
    <name type="scientific">Linum tenue</name>
    <dbReference type="NCBI Taxonomy" id="586396"/>
    <lineage>
        <taxon>Eukaryota</taxon>
        <taxon>Viridiplantae</taxon>
        <taxon>Streptophyta</taxon>
        <taxon>Embryophyta</taxon>
        <taxon>Tracheophyta</taxon>
        <taxon>Spermatophyta</taxon>
        <taxon>Magnoliopsida</taxon>
        <taxon>eudicotyledons</taxon>
        <taxon>Gunneridae</taxon>
        <taxon>Pentapetalae</taxon>
        <taxon>rosids</taxon>
        <taxon>fabids</taxon>
        <taxon>Malpighiales</taxon>
        <taxon>Linaceae</taxon>
        <taxon>Linum</taxon>
    </lineage>
</organism>
<accession>A0AAV0JFS7</accession>
<sequence length="200" mass="21776">MGNCSPRGVTTIEESQNPIRVQTDSGEIIEFNAPKLAKDVVSDYPGFSIYRDGQTQGPSAAPVPHCEYLIGGQFYCLVPVKIAALPEHKAVPIGGDDGPMKPKELSSDSKKEAQEQGKGSAALHVLPSHRDGVWKVKLVIDPKRLEEIWSEQENVEALIENMRMVAAASAAESFTPRRSRSSWGVSRKAASLSHMLKLPN</sequence>
<evidence type="ECO:0000313" key="2">
    <source>
        <dbReference type="EMBL" id="CAI0408759.1"/>
    </source>
</evidence>
<dbReference type="PANTHER" id="PTHR33148:SF33">
    <property type="entry name" value="DUF4228 DOMAIN PROTEIN"/>
    <property type="match status" value="1"/>
</dbReference>
<feature type="compositionally biased region" description="Basic and acidic residues" evidence="1">
    <location>
        <begin position="98"/>
        <end position="115"/>
    </location>
</feature>
<dbReference type="Pfam" id="PF14009">
    <property type="entry name" value="PADRE"/>
    <property type="match status" value="1"/>
</dbReference>
<evidence type="ECO:0000256" key="1">
    <source>
        <dbReference type="SAM" id="MobiDB-lite"/>
    </source>
</evidence>
<dbReference type="AlphaFoldDB" id="A0AAV0JFS7"/>
<dbReference type="InterPro" id="IPR025322">
    <property type="entry name" value="PADRE_dom"/>
</dbReference>
<name>A0AAV0JFS7_9ROSI</name>
<gene>
    <name evidence="2" type="ORF">LITE_LOCUS14098</name>
</gene>
<feature type="region of interest" description="Disordered" evidence="1">
    <location>
        <begin position="92"/>
        <end position="121"/>
    </location>
</feature>
<keyword evidence="3" id="KW-1185">Reference proteome</keyword>
<dbReference type="PANTHER" id="PTHR33148">
    <property type="entry name" value="PLASTID MOVEMENT IMPAIRED PROTEIN-RELATED"/>
    <property type="match status" value="1"/>
</dbReference>
<proteinExistence type="predicted"/>
<protein>
    <submittedName>
        <fullName evidence="2">Uncharacterized protein</fullName>
    </submittedName>
</protein>
<evidence type="ECO:0000313" key="3">
    <source>
        <dbReference type="Proteomes" id="UP001154282"/>
    </source>
</evidence>
<reference evidence="2" key="1">
    <citation type="submission" date="2022-08" db="EMBL/GenBank/DDBJ databases">
        <authorList>
            <person name="Gutierrez-Valencia J."/>
        </authorList>
    </citation>
    <scope>NUCLEOTIDE SEQUENCE</scope>
</reference>
<comment type="caution">
    <text evidence="2">The sequence shown here is derived from an EMBL/GenBank/DDBJ whole genome shotgun (WGS) entry which is preliminary data.</text>
</comment>
<dbReference type="Proteomes" id="UP001154282">
    <property type="component" value="Unassembled WGS sequence"/>
</dbReference>
<dbReference type="EMBL" id="CAMGYJ010000005">
    <property type="protein sequence ID" value="CAI0408759.1"/>
    <property type="molecule type" value="Genomic_DNA"/>
</dbReference>
<feature type="region of interest" description="Disordered" evidence="1">
    <location>
        <begin position="176"/>
        <end position="200"/>
    </location>
</feature>